<gene>
    <name evidence="1" type="ORF">A2774_02915</name>
</gene>
<accession>A0A1F7GBQ5</accession>
<reference evidence="1 2" key="1">
    <citation type="journal article" date="2016" name="Nat. Commun.">
        <title>Thousands of microbial genomes shed light on interconnected biogeochemical processes in an aquifer system.</title>
        <authorList>
            <person name="Anantharaman K."/>
            <person name="Brown C.T."/>
            <person name="Hug L.A."/>
            <person name="Sharon I."/>
            <person name="Castelle C.J."/>
            <person name="Probst A.J."/>
            <person name="Thomas B.C."/>
            <person name="Singh A."/>
            <person name="Wilkins M.J."/>
            <person name="Karaoz U."/>
            <person name="Brodie E.L."/>
            <person name="Williams K.H."/>
            <person name="Hubbard S.S."/>
            <person name="Banfield J.F."/>
        </authorList>
    </citation>
    <scope>NUCLEOTIDE SEQUENCE [LARGE SCALE GENOMIC DNA]</scope>
</reference>
<comment type="caution">
    <text evidence="1">The sequence shown here is derived from an EMBL/GenBank/DDBJ whole genome shotgun (WGS) entry which is preliminary data.</text>
</comment>
<evidence type="ECO:0000313" key="2">
    <source>
        <dbReference type="Proteomes" id="UP000177208"/>
    </source>
</evidence>
<dbReference type="AlphaFoldDB" id="A0A1F7GBQ5"/>
<proteinExistence type="predicted"/>
<evidence type="ECO:0000313" key="1">
    <source>
        <dbReference type="EMBL" id="OGK16381.1"/>
    </source>
</evidence>
<dbReference type="EMBL" id="MFZG01000023">
    <property type="protein sequence ID" value="OGK16381.1"/>
    <property type="molecule type" value="Genomic_DNA"/>
</dbReference>
<dbReference type="Proteomes" id="UP000177208">
    <property type="component" value="Unassembled WGS sequence"/>
</dbReference>
<protein>
    <submittedName>
        <fullName evidence="1">Uncharacterized protein</fullName>
    </submittedName>
</protein>
<sequence length="391" mass="43487">MVETQIIDILRSKVEGYSDVESVVGPWSDQIDPRTRAQVHRDLLGTVYGQGHPALSQPIETLIGAQKAGEMLTWLMYVNGKPVGMANIEVMLEAGLAELCRTVKLPEGTYLPDGTILNGRVNNTVVMYQRLLDFLGSPIANQIWALQADLRLAKTIILPDGSTLEAGGATQHINEVAGLKPWLLCVPRFQVHPPKGNPHQEAFLQSRLYLQPEHIDTSTPLYSPQQNISGSISLSEIARATYERAFAIQPYIINSDKQNEKVTPKLTSEATAGIHFSTIFAEGNVNSGQLIEEVQSALKQSRFVEIVIPNHPGNIQTQESCYEVGLIPLGVFPGGRFRVNGGVRIIPTTFHFGTARYDIRRQIVDIELARDYRGSRIEELTYRLHQQWKSI</sequence>
<name>A0A1F7GBQ5_9BACT</name>
<organism evidence="1 2">
    <name type="scientific">Candidatus Roizmanbacteria bacterium RIFCSPHIGHO2_01_FULL_39_12c</name>
    <dbReference type="NCBI Taxonomy" id="1802031"/>
    <lineage>
        <taxon>Bacteria</taxon>
        <taxon>Candidatus Roizmaniibacteriota</taxon>
    </lineage>
</organism>